<gene>
    <name evidence="2" type="ORF">CLV88_1331</name>
</gene>
<feature type="domain" description="Recombinase" evidence="1">
    <location>
        <begin position="5"/>
        <end position="57"/>
    </location>
</feature>
<dbReference type="AlphaFoldDB" id="A0A2P8EVM8"/>
<dbReference type="Pfam" id="PF07508">
    <property type="entry name" value="Recombinase"/>
    <property type="match status" value="1"/>
</dbReference>
<accession>A0A2P8EVM8</accession>
<sequence>MMDTSPRAIAFGLNRDGIPGPRGKTWGASTLHGNVQRGTGILNNELYIGRLVWNRLRYIKDPDTGKRVSR</sequence>
<dbReference type="Gene3D" id="3.90.1750.20">
    <property type="entry name" value="Putative Large Serine Recombinase, Chain B, Domain 2"/>
    <property type="match status" value="1"/>
</dbReference>
<dbReference type="GO" id="GO:0000150">
    <property type="term" value="F:DNA strand exchange activity"/>
    <property type="evidence" value="ECO:0007669"/>
    <property type="project" value="InterPro"/>
</dbReference>
<comment type="caution">
    <text evidence="2">The sequence shown here is derived from an EMBL/GenBank/DDBJ whole genome shotgun (WGS) entry which is preliminary data.</text>
</comment>
<dbReference type="Proteomes" id="UP000240418">
    <property type="component" value="Unassembled WGS sequence"/>
</dbReference>
<name>A0A2P8EVM8_9RHOB</name>
<dbReference type="GO" id="GO:0003677">
    <property type="term" value="F:DNA binding"/>
    <property type="evidence" value="ECO:0007669"/>
    <property type="project" value="InterPro"/>
</dbReference>
<dbReference type="InterPro" id="IPR038109">
    <property type="entry name" value="DNA_bind_recomb_sf"/>
</dbReference>
<dbReference type="EMBL" id="PYGJ01000033">
    <property type="protein sequence ID" value="PSL13475.1"/>
    <property type="molecule type" value="Genomic_DNA"/>
</dbReference>
<dbReference type="RefSeq" id="WP_243403764.1">
    <property type="nucleotide sequence ID" value="NZ_PYGJ01000033.1"/>
</dbReference>
<evidence type="ECO:0000313" key="2">
    <source>
        <dbReference type="EMBL" id="PSL13475.1"/>
    </source>
</evidence>
<evidence type="ECO:0000313" key="3">
    <source>
        <dbReference type="Proteomes" id="UP000240418"/>
    </source>
</evidence>
<feature type="non-terminal residue" evidence="2">
    <location>
        <position position="70"/>
    </location>
</feature>
<evidence type="ECO:0000259" key="1">
    <source>
        <dbReference type="Pfam" id="PF07508"/>
    </source>
</evidence>
<keyword evidence="3" id="KW-1185">Reference proteome</keyword>
<proteinExistence type="predicted"/>
<reference evidence="2 3" key="1">
    <citation type="submission" date="2018-03" db="EMBL/GenBank/DDBJ databases">
        <title>Genomic Encyclopedia of Archaeal and Bacterial Type Strains, Phase II (KMG-II): from individual species to whole genera.</title>
        <authorList>
            <person name="Goeker M."/>
        </authorList>
    </citation>
    <scope>NUCLEOTIDE SEQUENCE [LARGE SCALE GENOMIC DNA]</scope>
    <source>
        <strain evidence="2 3">DSM 100673</strain>
    </source>
</reference>
<organism evidence="2 3">
    <name type="scientific">Shimia abyssi</name>
    <dbReference type="NCBI Taxonomy" id="1662395"/>
    <lineage>
        <taxon>Bacteria</taxon>
        <taxon>Pseudomonadati</taxon>
        <taxon>Pseudomonadota</taxon>
        <taxon>Alphaproteobacteria</taxon>
        <taxon>Rhodobacterales</taxon>
        <taxon>Roseobacteraceae</taxon>
    </lineage>
</organism>
<protein>
    <submittedName>
        <fullName evidence="2">Recombinase</fullName>
    </submittedName>
</protein>
<dbReference type="InterPro" id="IPR011109">
    <property type="entry name" value="DNA_bind_recombinase_dom"/>
</dbReference>